<dbReference type="OrthoDB" id="6350321at2759"/>
<proteinExistence type="predicted"/>
<feature type="domain" description="BACK" evidence="1">
    <location>
        <begin position="94"/>
        <end position="138"/>
    </location>
</feature>
<reference evidence="2 3" key="1">
    <citation type="journal article" date="2016" name="Nat. Commun.">
        <title>Extremotolerant tardigrade genome and improved radiotolerance of human cultured cells by tardigrade-unique protein.</title>
        <authorList>
            <person name="Hashimoto T."/>
            <person name="Horikawa D.D."/>
            <person name="Saito Y."/>
            <person name="Kuwahara H."/>
            <person name="Kozuka-Hata H."/>
            <person name="Shin-I T."/>
            <person name="Minakuchi Y."/>
            <person name="Ohishi K."/>
            <person name="Motoyama A."/>
            <person name="Aizu T."/>
            <person name="Enomoto A."/>
            <person name="Kondo K."/>
            <person name="Tanaka S."/>
            <person name="Hara Y."/>
            <person name="Koshikawa S."/>
            <person name="Sagara H."/>
            <person name="Miura T."/>
            <person name="Yokobori S."/>
            <person name="Miyagawa K."/>
            <person name="Suzuki Y."/>
            <person name="Kubo T."/>
            <person name="Oyama M."/>
            <person name="Kohara Y."/>
            <person name="Fujiyama A."/>
            <person name="Arakawa K."/>
            <person name="Katayama T."/>
            <person name="Toyoda A."/>
            <person name="Kunieda T."/>
        </authorList>
    </citation>
    <scope>NUCLEOTIDE SEQUENCE [LARGE SCALE GENOMIC DNA]</scope>
    <source>
        <strain evidence="2 3">YOKOZUNA-1</strain>
    </source>
</reference>
<dbReference type="AlphaFoldDB" id="A0A1D1VT05"/>
<comment type="caution">
    <text evidence="2">The sequence shown here is derived from an EMBL/GenBank/DDBJ whole genome shotgun (WGS) entry which is preliminary data.</text>
</comment>
<dbReference type="InterPro" id="IPR011705">
    <property type="entry name" value="BACK"/>
</dbReference>
<sequence>MLDSDFNGCLFLDLTLSTSQPETRTGLNVSRNCTETFATVPVNLACFHPCLESPEKVYTIMCSDYIQIRVSVVEFTLTGLLDWDSTCSSGGSVFQSEVDIYEAALRWLNFDFYKRKIYMQQLMECPRWVHMTVEDMVKVRSLDSDFFHHKEVCRQVSHARWYQDLQKRGVIWNDYQVPPKRFM</sequence>
<gene>
    <name evidence="2" type="primary">RvY_14363-1</name>
    <name evidence="2" type="synonym">RvY_14363.1</name>
    <name evidence="2" type="ORF">RvY_14363</name>
</gene>
<dbReference type="Proteomes" id="UP000186922">
    <property type="component" value="Unassembled WGS sequence"/>
</dbReference>
<evidence type="ECO:0000313" key="3">
    <source>
        <dbReference type="Proteomes" id="UP000186922"/>
    </source>
</evidence>
<evidence type="ECO:0000313" key="2">
    <source>
        <dbReference type="EMBL" id="GAV04016.1"/>
    </source>
</evidence>
<accession>A0A1D1VT05</accession>
<name>A0A1D1VT05_RAMVA</name>
<keyword evidence="3" id="KW-1185">Reference proteome</keyword>
<protein>
    <recommendedName>
        <fullName evidence="1">BACK domain-containing protein</fullName>
    </recommendedName>
</protein>
<evidence type="ECO:0000259" key="1">
    <source>
        <dbReference type="Pfam" id="PF07707"/>
    </source>
</evidence>
<dbReference type="Gene3D" id="1.25.40.420">
    <property type="match status" value="1"/>
</dbReference>
<dbReference type="EMBL" id="BDGG01000010">
    <property type="protein sequence ID" value="GAV04016.1"/>
    <property type="molecule type" value="Genomic_DNA"/>
</dbReference>
<dbReference type="Pfam" id="PF07707">
    <property type="entry name" value="BACK"/>
    <property type="match status" value="1"/>
</dbReference>
<organism evidence="2 3">
    <name type="scientific">Ramazzottius varieornatus</name>
    <name type="common">Water bear</name>
    <name type="synonym">Tardigrade</name>
    <dbReference type="NCBI Taxonomy" id="947166"/>
    <lineage>
        <taxon>Eukaryota</taxon>
        <taxon>Metazoa</taxon>
        <taxon>Ecdysozoa</taxon>
        <taxon>Tardigrada</taxon>
        <taxon>Eutardigrada</taxon>
        <taxon>Parachela</taxon>
        <taxon>Hypsibioidea</taxon>
        <taxon>Ramazzottiidae</taxon>
        <taxon>Ramazzottius</taxon>
    </lineage>
</organism>